<gene>
    <name evidence="2" type="ORF">CPELLU_LOCUS7752</name>
</gene>
<keyword evidence="3" id="KW-1185">Reference proteome</keyword>
<evidence type="ECO:0000313" key="2">
    <source>
        <dbReference type="EMBL" id="CAG8617503.1"/>
    </source>
</evidence>
<protein>
    <submittedName>
        <fullName evidence="2">3007_t:CDS:1</fullName>
    </submittedName>
</protein>
<name>A0A9N9CZE2_9GLOM</name>
<feature type="compositionally biased region" description="Polar residues" evidence="1">
    <location>
        <begin position="1"/>
        <end position="11"/>
    </location>
</feature>
<comment type="caution">
    <text evidence="2">The sequence shown here is derived from an EMBL/GenBank/DDBJ whole genome shotgun (WGS) entry which is preliminary data.</text>
</comment>
<evidence type="ECO:0000313" key="3">
    <source>
        <dbReference type="Proteomes" id="UP000789759"/>
    </source>
</evidence>
<dbReference type="OrthoDB" id="2448136at2759"/>
<dbReference type="Proteomes" id="UP000789759">
    <property type="component" value="Unassembled WGS sequence"/>
</dbReference>
<reference evidence="2" key="1">
    <citation type="submission" date="2021-06" db="EMBL/GenBank/DDBJ databases">
        <authorList>
            <person name="Kallberg Y."/>
            <person name="Tangrot J."/>
            <person name="Rosling A."/>
        </authorList>
    </citation>
    <scope>NUCLEOTIDE SEQUENCE</scope>
    <source>
        <strain evidence="2">FL966</strain>
    </source>
</reference>
<evidence type="ECO:0000256" key="1">
    <source>
        <dbReference type="SAM" id="MobiDB-lite"/>
    </source>
</evidence>
<sequence>MAQNRRTSNHASDVFETKSESSINDIDYQTLNLLRVIIIRTVNTEKLYLIQALRSQLHEMARSSSDLPILVLALTGIAAFNINEVTIYSKLFILVLIRSNLDISDE</sequence>
<proteinExistence type="predicted"/>
<dbReference type="EMBL" id="CAJVQA010005295">
    <property type="protein sequence ID" value="CAG8617503.1"/>
    <property type="molecule type" value="Genomic_DNA"/>
</dbReference>
<dbReference type="AlphaFoldDB" id="A0A9N9CZE2"/>
<feature type="region of interest" description="Disordered" evidence="1">
    <location>
        <begin position="1"/>
        <end position="20"/>
    </location>
</feature>
<accession>A0A9N9CZE2</accession>
<organism evidence="2 3">
    <name type="scientific">Cetraspora pellucida</name>
    <dbReference type="NCBI Taxonomy" id="1433469"/>
    <lineage>
        <taxon>Eukaryota</taxon>
        <taxon>Fungi</taxon>
        <taxon>Fungi incertae sedis</taxon>
        <taxon>Mucoromycota</taxon>
        <taxon>Glomeromycotina</taxon>
        <taxon>Glomeromycetes</taxon>
        <taxon>Diversisporales</taxon>
        <taxon>Gigasporaceae</taxon>
        <taxon>Cetraspora</taxon>
    </lineage>
</organism>